<name>A0A074WB11_AURM1</name>
<feature type="region of interest" description="Disordered" evidence="1">
    <location>
        <begin position="572"/>
        <end position="591"/>
    </location>
</feature>
<evidence type="ECO:0000313" key="2">
    <source>
        <dbReference type="EMBL" id="KEQ59681.1"/>
    </source>
</evidence>
<protein>
    <submittedName>
        <fullName evidence="2">Uncharacterized protein</fullName>
    </submittedName>
</protein>
<dbReference type="AlphaFoldDB" id="A0A074WB11"/>
<feature type="compositionally biased region" description="Basic and acidic residues" evidence="1">
    <location>
        <begin position="581"/>
        <end position="591"/>
    </location>
</feature>
<keyword evidence="3" id="KW-1185">Reference proteome</keyword>
<sequence length="591" mass="68469">MATSLETTEAWLQRLKRTSSGLRRTCQDIRIQVIKELGEKEHILALEIKRKLEQNQELSESERAYIERPTRGKHSDYKLSKTHHGCLNAAAISKLDEYSDKAPFIMFRTSTLLGNRPTNGFTTQDLFVPSAYLMRDLPSREGRDETYWIRTNMVDIPLQELRVMLGHHLLWRDRIQDELLSYTVSYLFAVVHLYLRHLKGQEIGSIAMINRTRALQPEEWYMEEMWPQTYKPAKFYAATDLCDYTGVYFDHEWQCQRDLPGLHPRKTNHEFITHGPIKYPQNDRLKQAAWADLVSAGLFKLVPELKVDENSRAAGLYTVLRYIRTSSYNHVRTTTEEELEIAQKIAWLHTRVQPGKEQEKSRPNLWILLHALTFRKRAAGDLLFRGLIRRLGYTRQDLDENLHATFGECPSNLPELHSLYHLAVDVRAVVGGQPLNVLVLTSTYTKMSLPEDFKDNDAAYDKLCTPKLTEGSNDGYEIKGNCSDPCRCSRWGPTYKRKRAKEAVQLEQSDNADEPSDDQAGASSQTKRSKFKSSAFWEEHEEHAEVEHQIHHLDEHQSHHLSGYLQDLFDTEPAESLGSHSRQDKDINRRH</sequence>
<dbReference type="GeneID" id="63918578"/>
<feature type="compositionally biased region" description="Basic and acidic residues" evidence="1">
    <location>
        <begin position="537"/>
        <end position="558"/>
    </location>
</feature>
<evidence type="ECO:0000256" key="1">
    <source>
        <dbReference type="SAM" id="MobiDB-lite"/>
    </source>
</evidence>
<accession>A0A074WB11</accession>
<proteinExistence type="predicted"/>
<reference evidence="2 3" key="1">
    <citation type="journal article" date="2014" name="BMC Genomics">
        <title>Genome sequencing of four Aureobasidium pullulans varieties: biotechnological potential, stress tolerance, and description of new species.</title>
        <authorList>
            <person name="Gostin Ar C."/>
            <person name="Ohm R.A."/>
            <person name="Kogej T."/>
            <person name="Sonjak S."/>
            <person name="Turk M."/>
            <person name="Zajc J."/>
            <person name="Zalar P."/>
            <person name="Grube M."/>
            <person name="Sun H."/>
            <person name="Han J."/>
            <person name="Sharma A."/>
            <person name="Chiniquy J."/>
            <person name="Ngan C.Y."/>
            <person name="Lipzen A."/>
            <person name="Barry K."/>
            <person name="Grigoriev I.V."/>
            <person name="Gunde-Cimerman N."/>
        </authorList>
    </citation>
    <scope>NUCLEOTIDE SEQUENCE [LARGE SCALE GENOMIC DNA]</scope>
    <source>
        <strain evidence="2 3">CBS 110374</strain>
    </source>
</reference>
<dbReference type="HOGENOM" id="CLU_461489_0_0_1"/>
<evidence type="ECO:0000313" key="3">
    <source>
        <dbReference type="Proteomes" id="UP000030672"/>
    </source>
</evidence>
<dbReference type="Proteomes" id="UP000030672">
    <property type="component" value="Unassembled WGS sequence"/>
</dbReference>
<dbReference type="RefSeq" id="XP_040876704.1">
    <property type="nucleotide sequence ID" value="XM_041025205.1"/>
</dbReference>
<gene>
    <name evidence="2" type="ORF">M437DRAFT_68997</name>
</gene>
<feature type="region of interest" description="Disordered" evidence="1">
    <location>
        <begin position="499"/>
        <end position="559"/>
    </location>
</feature>
<dbReference type="EMBL" id="KL584847">
    <property type="protein sequence ID" value="KEQ59681.1"/>
    <property type="molecule type" value="Genomic_DNA"/>
</dbReference>
<organism evidence="2 3">
    <name type="scientific">Aureobasidium melanogenum (strain CBS 110374)</name>
    <name type="common">Aureobasidium pullulans var. melanogenum</name>
    <dbReference type="NCBI Taxonomy" id="1043003"/>
    <lineage>
        <taxon>Eukaryota</taxon>
        <taxon>Fungi</taxon>
        <taxon>Dikarya</taxon>
        <taxon>Ascomycota</taxon>
        <taxon>Pezizomycotina</taxon>
        <taxon>Dothideomycetes</taxon>
        <taxon>Dothideomycetidae</taxon>
        <taxon>Dothideales</taxon>
        <taxon>Saccotheciaceae</taxon>
        <taxon>Aureobasidium</taxon>
    </lineage>
</organism>